<dbReference type="AlphaFoldDB" id="A0A7Y9PE34"/>
<evidence type="ECO:0000313" key="2">
    <source>
        <dbReference type="Proteomes" id="UP000589520"/>
    </source>
</evidence>
<dbReference type="Proteomes" id="UP000589520">
    <property type="component" value="Unassembled WGS sequence"/>
</dbReference>
<accession>A0A7Y9PE34</accession>
<organism evidence="1 2">
    <name type="scientific">Granulicella arctica</name>
    <dbReference type="NCBI Taxonomy" id="940613"/>
    <lineage>
        <taxon>Bacteria</taxon>
        <taxon>Pseudomonadati</taxon>
        <taxon>Acidobacteriota</taxon>
        <taxon>Terriglobia</taxon>
        <taxon>Terriglobales</taxon>
        <taxon>Acidobacteriaceae</taxon>
        <taxon>Granulicella</taxon>
    </lineage>
</organism>
<reference evidence="1 2" key="1">
    <citation type="submission" date="2020-07" db="EMBL/GenBank/DDBJ databases">
        <title>Genomic Encyclopedia of Type Strains, Phase IV (KMG-V): Genome sequencing to study the core and pangenomes of soil and plant-associated prokaryotes.</title>
        <authorList>
            <person name="Whitman W."/>
        </authorList>
    </citation>
    <scope>NUCLEOTIDE SEQUENCE [LARGE SCALE GENOMIC DNA]</scope>
    <source>
        <strain evidence="1 2">X4EP2</strain>
    </source>
</reference>
<gene>
    <name evidence="1" type="ORF">HDF17_000520</name>
</gene>
<comment type="caution">
    <text evidence="1">The sequence shown here is derived from an EMBL/GenBank/DDBJ whole genome shotgun (WGS) entry which is preliminary data.</text>
</comment>
<evidence type="ECO:0008006" key="3">
    <source>
        <dbReference type="Google" id="ProtNLM"/>
    </source>
</evidence>
<proteinExistence type="predicted"/>
<name>A0A7Y9PE34_9BACT</name>
<dbReference type="EMBL" id="JACCCW010000001">
    <property type="protein sequence ID" value="NYF78233.1"/>
    <property type="molecule type" value="Genomic_DNA"/>
</dbReference>
<keyword evidence="2" id="KW-1185">Reference proteome</keyword>
<evidence type="ECO:0000313" key="1">
    <source>
        <dbReference type="EMBL" id="NYF78233.1"/>
    </source>
</evidence>
<sequence>MGTLRAHIVLPQELIEEIDRVVGPRGRSAFLVETAQAELRRRRLLSFLHSKGPVWKDADHPELAAGTATWVRTMRQENEARDIPGESQENLS</sequence>
<protein>
    <recommendedName>
        <fullName evidence="3">CopG family transcriptional regulator</fullName>
    </recommendedName>
</protein>